<evidence type="ECO:0000313" key="3">
    <source>
        <dbReference type="Proteomes" id="UP000593572"/>
    </source>
</evidence>
<dbReference type="AlphaFoldDB" id="A0A7J8LDK9"/>
<dbReference type="GO" id="GO:0048364">
    <property type="term" value="P:root development"/>
    <property type="evidence" value="ECO:0007669"/>
    <property type="project" value="InterPro"/>
</dbReference>
<accession>A0A7J8LDK9</accession>
<evidence type="ECO:0000313" key="2">
    <source>
        <dbReference type="EMBL" id="MBA0550402.1"/>
    </source>
</evidence>
<feature type="region of interest" description="Disordered" evidence="1">
    <location>
        <begin position="46"/>
        <end position="67"/>
    </location>
</feature>
<dbReference type="EMBL" id="JABEZX010000002">
    <property type="protein sequence ID" value="MBA0550402.1"/>
    <property type="molecule type" value="Genomic_DNA"/>
</dbReference>
<proteinExistence type="predicted"/>
<comment type="caution">
    <text evidence="2">The sequence shown here is derived from an EMBL/GenBank/DDBJ whole genome shotgun (WGS) entry which is preliminary data.</text>
</comment>
<dbReference type="Proteomes" id="UP000593572">
    <property type="component" value="Unassembled WGS sequence"/>
</dbReference>
<protein>
    <submittedName>
        <fullName evidence="2">Uncharacterized protein</fullName>
    </submittedName>
</protein>
<dbReference type="GO" id="GO:0048367">
    <property type="term" value="P:shoot system development"/>
    <property type="evidence" value="ECO:0007669"/>
    <property type="project" value="InterPro"/>
</dbReference>
<dbReference type="Pfam" id="PF03087">
    <property type="entry name" value="BPS1"/>
    <property type="match status" value="1"/>
</dbReference>
<dbReference type="InterPro" id="IPR004320">
    <property type="entry name" value="BPS1_pln"/>
</dbReference>
<keyword evidence="3" id="KW-1185">Reference proteome</keyword>
<name>A0A7J8LDK9_9ROSI</name>
<organism evidence="2 3">
    <name type="scientific">Gossypium lobatum</name>
    <dbReference type="NCBI Taxonomy" id="34289"/>
    <lineage>
        <taxon>Eukaryota</taxon>
        <taxon>Viridiplantae</taxon>
        <taxon>Streptophyta</taxon>
        <taxon>Embryophyta</taxon>
        <taxon>Tracheophyta</taxon>
        <taxon>Spermatophyta</taxon>
        <taxon>Magnoliopsida</taxon>
        <taxon>eudicotyledons</taxon>
        <taxon>Gunneridae</taxon>
        <taxon>Pentapetalae</taxon>
        <taxon>rosids</taxon>
        <taxon>malvids</taxon>
        <taxon>Malvales</taxon>
        <taxon>Malvaceae</taxon>
        <taxon>Malvoideae</taxon>
        <taxon>Gossypium</taxon>
    </lineage>
</organism>
<gene>
    <name evidence="2" type="ORF">Golob_021351</name>
</gene>
<sequence length="67" mass="7449">MKRMQKSNATLVESDDDLVALASMLNEVEAVSLTVFKSLLSFLYSPKSKPAEDPEEFEGLLINNSRT</sequence>
<reference evidence="2 3" key="1">
    <citation type="journal article" date="2019" name="Genome Biol. Evol.">
        <title>Insights into the evolution of the New World diploid cottons (Gossypium, subgenus Houzingenia) based on genome sequencing.</title>
        <authorList>
            <person name="Grover C.E."/>
            <person name="Arick M.A. 2nd"/>
            <person name="Thrash A."/>
            <person name="Conover J.L."/>
            <person name="Sanders W.S."/>
            <person name="Peterson D.G."/>
            <person name="Frelichowski J.E."/>
            <person name="Scheffler J.A."/>
            <person name="Scheffler B.E."/>
            <person name="Wendel J.F."/>
        </authorList>
    </citation>
    <scope>NUCLEOTIDE SEQUENCE [LARGE SCALE GENOMIC DNA]</scope>
    <source>
        <strain evidence="2">157</strain>
        <tissue evidence="2">Leaf</tissue>
    </source>
</reference>
<evidence type="ECO:0000256" key="1">
    <source>
        <dbReference type="SAM" id="MobiDB-lite"/>
    </source>
</evidence>